<reference evidence="1 2" key="1">
    <citation type="submission" date="2019-01" db="EMBL/GenBank/DDBJ databases">
        <authorList>
            <person name="Brito A."/>
        </authorList>
    </citation>
    <scope>NUCLEOTIDE SEQUENCE [LARGE SCALE GENOMIC DNA]</scope>
    <source>
        <strain evidence="1">1</strain>
    </source>
</reference>
<dbReference type="AlphaFoldDB" id="A0A563VL22"/>
<name>A0A563VL22_9CYAN</name>
<accession>A0A563VL22</accession>
<dbReference type="RefSeq" id="WP_144870052.1">
    <property type="nucleotide sequence ID" value="NZ_LR213888.1"/>
</dbReference>
<dbReference type="Proteomes" id="UP000320055">
    <property type="component" value="Unassembled WGS sequence"/>
</dbReference>
<keyword evidence="2" id="KW-1185">Reference proteome</keyword>
<evidence type="ECO:0000313" key="2">
    <source>
        <dbReference type="Proteomes" id="UP000320055"/>
    </source>
</evidence>
<dbReference type="EMBL" id="CAACVJ010000042">
    <property type="protein sequence ID" value="VEP12150.1"/>
    <property type="molecule type" value="Genomic_DNA"/>
</dbReference>
<organism evidence="1 2">
    <name type="scientific">Hyella patelloides LEGE 07179</name>
    <dbReference type="NCBI Taxonomy" id="945734"/>
    <lineage>
        <taxon>Bacteria</taxon>
        <taxon>Bacillati</taxon>
        <taxon>Cyanobacteriota</taxon>
        <taxon>Cyanophyceae</taxon>
        <taxon>Pleurocapsales</taxon>
        <taxon>Hyellaceae</taxon>
        <taxon>Hyella</taxon>
    </lineage>
</organism>
<sequence>MENQLKIYGILHKLNLATWEELRNIANNALNKEIYSLSLVDAALDADENIHDIGLAFEKALAELNIIIPQSINKCRWLSLKHYINQIANEKVVIYKGLINIMKVYNGCNLHKKSRYYAGDSHDIHYFVGYYWAYNDIQQDFSLTLEDKKEITINCDRKVIEIANSWLQRRNCSITAGDDRG</sequence>
<gene>
    <name evidence="1" type="ORF">H1P_1360020</name>
</gene>
<evidence type="ECO:0000313" key="1">
    <source>
        <dbReference type="EMBL" id="VEP12150.1"/>
    </source>
</evidence>
<proteinExistence type="predicted"/>
<protein>
    <submittedName>
        <fullName evidence="1">Uncharacterized protein</fullName>
    </submittedName>
</protein>